<keyword evidence="7 10" id="KW-0407">Ion channel</keyword>
<dbReference type="Gene3D" id="1.10.287.70">
    <property type="match status" value="1"/>
</dbReference>
<dbReference type="Proteomes" id="UP000294543">
    <property type="component" value="Unassembled WGS sequence"/>
</dbReference>
<evidence type="ECO:0000256" key="7">
    <source>
        <dbReference type="ARBA" id="ARBA00023303"/>
    </source>
</evidence>
<organism evidence="10 11">
    <name type="scientific">Nonomuraea diastatica</name>
    <dbReference type="NCBI Taxonomy" id="1848329"/>
    <lineage>
        <taxon>Bacteria</taxon>
        <taxon>Bacillati</taxon>
        <taxon>Actinomycetota</taxon>
        <taxon>Actinomycetes</taxon>
        <taxon>Streptosporangiales</taxon>
        <taxon>Streptosporangiaceae</taxon>
        <taxon>Nonomuraea</taxon>
    </lineage>
</organism>
<comment type="caution">
    <text evidence="10">The sequence shown here is derived from an EMBL/GenBank/DDBJ whole genome shotgun (WGS) entry which is preliminary data.</text>
</comment>
<feature type="transmembrane region" description="Helical" evidence="8">
    <location>
        <begin position="44"/>
        <end position="64"/>
    </location>
</feature>
<accession>A0A4R4WMD9</accession>
<keyword evidence="2" id="KW-0813">Transport</keyword>
<evidence type="ECO:0000256" key="4">
    <source>
        <dbReference type="ARBA" id="ARBA00022989"/>
    </source>
</evidence>
<dbReference type="InterPro" id="IPR013099">
    <property type="entry name" value="K_chnl_dom"/>
</dbReference>
<evidence type="ECO:0000256" key="5">
    <source>
        <dbReference type="ARBA" id="ARBA00023065"/>
    </source>
</evidence>
<keyword evidence="6 8" id="KW-0472">Membrane</keyword>
<feature type="transmembrane region" description="Helical" evidence="8">
    <location>
        <begin position="114"/>
        <end position="134"/>
    </location>
</feature>
<evidence type="ECO:0000313" key="11">
    <source>
        <dbReference type="Proteomes" id="UP000294543"/>
    </source>
</evidence>
<feature type="transmembrane region" description="Helical" evidence="8">
    <location>
        <begin position="12"/>
        <end position="32"/>
    </location>
</feature>
<protein>
    <submittedName>
        <fullName evidence="10">Two pore domain potassium channel family protein</fullName>
    </submittedName>
</protein>
<dbReference type="PANTHER" id="PTHR11537:SF254">
    <property type="entry name" value="POTASSIUM VOLTAGE-GATED CHANNEL PROTEIN SHAB"/>
    <property type="match status" value="1"/>
</dbReference>
<evidence type="ECO:0000256" key="3">
    <source>
        <dbReference type="ARBA" id="ARBA00022692"/>
    </source>
</evidence>
<evidence type="ECO:0000256" key="8">
    <source>
        <dbReference type="SAM" id="Phobius"/>
    </source>
</evidence>
<name>A0A4R4WMD9_9ACTN</name>
<dbReference type="GO" id="GO:0008076">
    <property type="term" value="C:voltage-gated potassium channel complex"/>
    <property type="evidence" value="ECO:0007669"/>
    <property type="project" value="InterPro"/>
</dbReference>
<dbReference type="RefSeq" id="WP_132512661.1">
    <property type="nucleotide sequence ID" value="NZ_SMKP01000080.1"/>
</dbReference>
<feature type="transmembrane region" description="Helical" evidence="8">
    <location>
        <begin position="76"/>
        <end position="102"/>
    </location>
</feature>
<keyword evidence="5" id="KW-0406">Ion transport</keyword>
<dbReference type="EMBL" id="SMKP01000080">
    <property type="protein sequence ID" value="TDD17854.1"/>
    <property type="molecule type" value="Genomic_DNA"/>
</dbReference>
<proteinExistence type="predicted"/>
<dbReference type="Pfam" id="PF07885">
    <property type="entry name" value="Ion_trans_2"/>
    <property type="match status" value="1"/>
</dbReference>
<evidence type="ECO:0000313" key="10">
    <source>
        <dbReference type="EMBL" id="TDD17854.1"/>
    </source>
</evidence>
<sequence>MDRLTSWERRTSTALLIIGTAFLLSWAIPIVLPGLPPFVDQAFWYLQVCAYLLFTMDYLSRVYLAPNRMRFVLRNIPSLLVVLLPLLRPLWLLRALLLLQVVAERIQLPLRLRAVVYVSGTAVFLALVGSIAVLDAERDNLASNIQTIGDALWWSLTTMTTVGYGDRFPVTTEGRLVASGLMLAGIALLGVVTAAIASWFVERFERTAARERRTEADVAQILSEINELRSAVDELAGIRTVVEGIGDDQARLHERLDSLTTRLAR</sequence>
<dbReference type="Gene3D" id="1.20.5.110">
    <property type="match status" value="1"/>
</dbReference>
<evidence type="ECO:0000256" key="1">
    <source>
        <dbReference type="ARBA" id="ARBA00004141"/>
    </source>
</evidence>
<dbReference type="OrthoDB" id="9799090at2"/>
<feature type="domain" description="Potassium channel" evidence="9">
    <location>
        <begin position="126"/>
        <end position="201"/>
    </location>
</feature>
<reference evidence="10 11" key="1">
    <citation type="submission" date="2019-03" db="EMBL/GenBank/DDBJ databases">
        <title>Draft genome sequences of novel Actinobacteria.</title>
        <authorList>
            <person name="Sahin N."/>
            <person name="Ay H."/>
            <person name="Saygin H."/>
        </authorList>
    </citation>
    <scope>NUCLEOTIDE SEQUENCE [LARGE SCALE GENOMIC DNA]</scope>
    <source>
        <strain evidence="10 11">KC712</strain>
    </source>
</reference>
<evidence type="ECO:0000259" key="9">
    <source>
        <dbReference type="Pfam" id="PF07885"/>
    </source>
</evidence>
<comment type="subcellular location">
    <subcellularLocation>
        <location evidence="1">Membrane</location>
        <topology evidence="1">Multi-pass membrane protein</topology>
    </subcellularLocation>
</comment>
<gene>
    <name evidence="10" type="ORF">E1294_26505</name>
</gene>
<dbReference type="GO" id="GO:0005249">
    <property type="term" value="F:voltage-gated potassium channel activity"/>
    <property type="evidence" value="ECO:0007669"/>
    <property type="project" value="InterPro"/>
</dbReference>
<dbReference type="AlphaFoldDB" id="A0A4R4WMD9"/>
<feature type="transmembrane region" description="Helical" evidence="8">
    <location>
        <begin position="176"/>
        <end position="201"/>
    </location>
</feature>
<keyword evidence="4 8" id="KW-1133">Transmembrane helix</keyword>
<dbReference type="PANTHER" id="PTHR11537">
    <property type="entry name" value="VOLTAGE-GATED POTASSIUM CHANNEL"/>
    <property type="match status" value="1"/>
</dbReference>
<feature type="transmembrane region" description="Helical" evidence="8">
    <location>
        <begin position="141"/>
        <end position="164"/>
    </location>
</feature>
<evidence type="ECO:0000256" key="6">
    <source>
        <dbReference type="ARBA" id="ARBA00023136"/>
    </source>
</evidence>
<keyword evidence="3 8" id="KW-0812">Transmembrane</keyword>
<dbReference type="InterPro" id="IPR028325">
    <property type="entry name" value="VG_K_chnl"/>
</dbReference>
<dbReference type="GO" id="GO:0001508">
    <property type="term" value="P:action potential"/>
    <property type="evidence" value="ECO:0007669"/>
    <property type="project" value="TreeGrafter"/>
</dbReference>
<keyword evidence="11" id="KW-1185">Reference proteome</keyword>
<evidence type="ECO:0000256" key="2">
    <source>
        <dbReference type="ARBA" id="ARBA00022448"/>
    </source>
</evidence>
<dbReference type="SUPFAM" id="SSF81324">
    <property type="entry name" value="Voltage-gated potassium channels"/>
    <property type="match status" value="1"/>
</dbReference>